<comment type="caution">
    <text evidence="8">The sequence shown here is derived from an EMBL/GenBank/DDBJ whole genome shotgun (WGS) entry which is preliminary data.</text>
</comment>
<dbReference type="CDD" id="cd08998">
    <property type="entry name" value="GH43_Arb43a-like"/>
    <property type="match status" value="1"/>
</dbReference>
<feature type="region of interest" description="Disordered" evidence="6">
    <location>
        <begin position="37"/>
        <end position="62"/>
    </location>
</feature>
<feature type="transmembrane region" description="Helical" evidence="7">
    <location>
        <begin position="12"/>
        <end position="30"/>
    </location>
</feature>
<name>A0ABT7LDK0_9BACI</name>
<evidence type="ECO:0000313" key="9">
    <source>
        <dbReference type="Proteomes" id="UP001235343"/>
    </source>
</evidence>
<dbReference type="InterPro" id="IPR023296">
    <property type="entry name" value="Glyco_hydro_beta-prop_sf"/>
</dbReference>
<dbReference type="InterPro" id="IPR006710">
    <property type="entry name" value="Glyco_hydro_43"/>
</dbReference>
<protein>
    <recommendedName>
        <fullName evidence="5">Endo-alpha-(1-&gt;5)-L-arabinanase</fullName>
        <ecNumber evidence="5">3.2.1.99</ecNumber>
    </recommendedName>
</protein>
<dbReference type="PANTHER" id="PTHR43301">
    <property type="entry name" value="ARABINAN ENDO-1,5-ALPHA-L-ARABINOSIDASE"/>
    <property type="match status" value="1"/>
</dbReference>
<keyword evidence="4 5" id="KW-0326">Glycosidase</keyword>
<keyword evidence="7" id="KW-0812">Transmembrane</keyword>
<comment type="pathway">
    <text evidence="1 5">Glycan metabolism; L-arabinan degradation.</text>
</comment>
<dbReference type="RefSeq" id="WP_285933970.1">
    <property type="nucleotide sequence ID" value="NZ_JASTZU010000062.1"/>
</dbReference>
<evidence type="ECO:0000256" key="7">
    <source>
        <dbReference type="SAM" id="Phobius"/>
    </source>
</evidence>
<dbReference type="Proteomes" id="UP001235343">
    <property type="component" value="Unassembled WGS sequence"/>
</dbReference>
<keyword evidence="9" id="KW-1185">Reference proteome</keyword>
<dbReference type="EC" id="3.2.1.99" evidence="5"/>
<evidence type="ECO:0000256" key="4">
    <source>
        <dbReference type="ARBA" id="ARBA00023295"/>
    </source>
</evidence>
<dbReference type="EMBL" id="JASTZU010000062">
    <property type="protein sequence ID" value="MDL4842680.1"/>
    <property type="molecule type" value="Genomic_DNA"/>
</dbReference>
<organism evidence="8 9">
    <name type="scientific">Aquibacillus rhizosphaerae</name>
    <dbReference type="NCBI Taxonomy" id="3051431"/>
    <lineage>
        <taxon>Bacteria</taxon>
        <taxon>Bacillati</taxon>
        <taxon>Bacillota</taxon>
        <taxon>Bacilli</taxon>
        <taxon>Bacillales</taxon>
        <taxon>Bacillaceae</taxon>
        <taxon>Aquibacillus</taxon>
    </lineage>
</organism>
<keyword evidence="3 5" id="KW-0378">Hydrolase</keyword>
<keyword evidence="7" id="KW-0472">Membrane</keyword>
<evidence type="ECO:0000256" key="6">
    <source>
        <dbReference type="SAM" id="MobiDB-lite"/>
    </source>
</evidence>
<keyword evidence="7" id="KW-1133">Transmembrane helix</keyword>
<evidence type="ECO:0000256" key="5">
    <source>
        <dbReference type="PIRNR" id="PIRNR026534"/>
    </source>
</evidence>
<proteinExistence type="inferred from homology"/>
<dbReference type="InterPro" id="IPR016840">
    <property type="entry name" value="Glyco_hydro_43_endo_a_Ara-ase"/>
</dbReference>
<comment type="catalytic activity">
    <reaction evidence="5">
        <text>Endohydrolysis of (1-&gt;5)-alpha-arabinofuranosidic linkages in (1-&gt;5)-arabinans.</text>
        <dbReference type="EC" id="3.2.1.99"/>
    </reaction>
</comment>
<dbReference type="PIRSF" id="PIRSF026534">
    <property type="entry name" value="Endo_alpha-L-arabinosidase"/>
    <property type="match status" value="1"/>
</dbReference>
<sequence length="353" mass="39279">MNVKSKRFKWGLIIVGLLILLVPFAIYFNWPFQTNGEETTNSEPEGAIELSGDIGDYNSEEGIDDPAHDPSIFKDGDTHYVVSTGIARDTDNPGGIFIRQSKGGLEGPWESVGEIPTPEWTEEYDVAHLWAPHVVENNGTFYMYYAVSIFGTNSSSIGVARTETPGDINSWEDLGAILTSDSSVDYNAIDPMVFEDKGKWWVVFGSHFSGIKLQALTDMTEPTGEIYTIANRRQTTDHNAIEGPTIFKEDDYYYLLTSWDSCCQGTDSTYKVAVGRSESLTGPYVDKDGTPLNEGGGEVILQSYSNHTGPGGQDIIKEDGDIVMVYHYYDANDDGVIRMQLREFQWEDGWPSF</sequence>
<evidence type="ECO:0000256" key="3">
    <source>
        <dbReference type="ARBA" id="ARBA00022801"/>
    </source>
</evidence>
<comment type="similarity">
    <text evidence="2 5">Belongs to the glycosyl hydrolase 43 family.</text>
</comment>
<dbReference type="Pfam" id="PF04616">
    <property type="entry name" value="Glyco_hydro_43"/>
    <property type="match status" value="1"/>
</dbReference>
<dbReference type="InterPro" id="IPR050727">
    <property type="entry name" value="GH43_arabinanases"/>
</dbReference>
<dbReference type="PANTHER" id="PTHR43301:SF3">
    <property type="entry name" value="ARABINAN ENDO-1,5-ALPHA-L-ARABINOSIDASE A-RELATED"/>
    <property type="match status" value="1"/>
</dbReference>
<evidence type="ECO:0000256" key="2">
    <source>
        <dbReference type="ARBA" id="ARBA00009865"/>
    </source>
</evidence>
<evidence type="ECO:0000313" key="8">
    <source>
        <dbReference type="EMBL" id="MDL4842680.1"/>
    </source>
</evidence>
<dbReference type="SUPFAM" id="SSF75005">
    <property type="entry name" value="Arabinanase/levansucrase/invertase"/>
    <property type="match status" value="1"/>
</dbReference>
<dbReference type="Gene3D" id="2.115.10.20">
    <property type="entry name" value="Glycosyl hydrolase domain, family 43"/>
    <property type="match status" value="1"/>
</dbReference>
<gene>
    <name evidence="8" type="ORF">QQS35_19795</name>
</gene>
<reference evidence="8 9" key="1">
    <citation type="submission" date="2023-06" db="EMBL/GenBank/DDBJ databases">
        <title>Aquibacillus rhizosphaerae LR5S19.</title>
        <authorList>
            <person name="Sun J.-Q."/>
        </authorList>
    </citation>
    <scope>NUCLEOTIDE SEQUENCE [LARGE SCALE GENOMIC DNA]</scope>
    <source>
        <strain evidence="8 9">LR5S19</strain>
    </source>
</reference>
<accession>A0ABT7LDK0</accession>
<evidence type="ECO:0000256" key="1">
    <source>
        <dbReference type="ARBA" id="ARBA00004834"/>
    </source>
</evidence>